<evidence type="ECO:0000256" key="8">
    <source>
        <dbReference type="ARBA" id="ARBA00022679"/>
    </source>
</evidence>
<dbReference type="InterPro" id="IPR022311">
    <property type="entry name" value="PolX-like"/>
</dbReference>
<dbReference type="InterPro" id="IPR047967">
    <property type="entry name" value="PolX_PHP"/>
</dbReference>
<dbReference type="Gene3D" id="1.10.150.20">
    <property type="entry name" value="5' to 3' exonuclease, C-terminal subdomain"/>
    <property type="match status" value="1"/>
</dbReference>
<dbReference type="PANTHER" id="PTHR36928:SF1">
    <property type="entry name" value="PHOSPHATASE YCDX-RELATED"/>
    <property type="match status" value="1"/>
</dbReference>
<dbReference type="Gene3D" id="3.30.210.10">
    <property type="entry name" value="DNA polymerase, thumb domain"/>
    <property type="match status" value="1"/>
</dbReference>
<evidence type="ECO:0000256" key="6">
    <source>
        <dbReference type="ARBA" id="ARBA00022481"/>
    </source>
</evidence>
<dbReference type="Gene3D" id="3.30.460.10">
    <property type="entry name" value="Beta Polymerase, domain 2"/>
    <property type="match status" value="1"/>
</dbReference>
<feature type="domain" description="DNA-directed DNA polymerase X" evidence="24">
    <location>
        <begin position="1"/>
        <end position="314"/>
    </location>
</feature>
<dbReference type="InterPro" id="IPR037160">
    <property type="entry name" value="DNA_Pol_thumb_sf"/>
</dbReference>
<comment type="catalytic activity">
    <reaction evidence="18">
        <text>2'-deoxyribonucleotide-(2'-deoxyribose 5'-phosphate)-2'-deoxyribonucleotide-DNA = a 3'-end 2'-deoxyribonucleotide-(2,3-dehydro-2,3-deoxyribose 5'-phosphate)-DNA + a 5'-end 5'-phospho-2'-deoxyribonucleoside-DNA + H(+)</text>
        <dbReference type="Rhea" id="RHEA:66592"/>
        <dbReference type="Rhea" id="RHEA-COMP:13180"/>
        <dbReference type="Rhea" id="RHEA-COMP:16897"/>
        <dbReference type="Rhea" id="RHEA-COMP:17067"/>
        <dbReference type="ChEBI" id="CHEBI:15378"/>
        <dbReference type="ChEBI" id="CHEBI:136412"/>
        <dbReference type="ChEBI" id="CHEBI:157695"/>
        <dbReference type="ChEBI" id="CHEBI:167181"/>
        <dbReference type="EC" id="4.2.99.18"/>
    </reaction>
</comment>
<evidence type="ECO:0000256" key="12">
    <source>
        <dbReference type="ARBA" id="ARBA00022843"/>
    </source>
</evidence>
<evidence type="ECO:0000256" key="10">
    <source>
        <dbReference type="ARBA" id="ARBA00022705"/>
    </source>
</evidence>
<evidence type="ECO:0000256" key="5">
    <source>
        <dbReference type="ARBA" id="ARBA00020020"/>
    </source>
</evidence>
<evidence type="ECO:0000256" key="20">
    <source>
        <dbReference type="ARBA" id="ARBA00045548"/>
    </source>
</evidence>
<evidence type="ECO:0000256" key="14">
    <source>
        <dbReference type="ARBA" id="ARBA00023053"/>
    </source>
</evidence>
<dbReference type="GO" id="GO:0003887">
    <property type="term" value="F:DNA-directed DNA polymerase activity"/>
    <property type="evidence" value="ECO:0007669"/>
    <property type="project" value="UniProtKB-KW"/>
</dbReference>
<dbReference type="EMBL" id="MUKB01000015">
    <property type="protein sequence ID" value="OPX18413.1"/>
    <property type="molecule type" value="Genomic_DNA"/>
</dbReference>
<comment type="catalytic activity">
    <reaction evidence="21">
        <text>DNA(n) + a 2'-deoxyribonucleoside 5'-triphosphate = DNA(n+1) + diphosphate</text>
        <dbReference type="Rhea" id="RHEA:22508"/>
        <dbReference type="Rhea" id="RHEA-COMP:17339"/>
        <dbReference type="Rhea" id="RHEA-COMP:17340"/>
        <dbReference type="ChEBI" id="CHEBI:33019"/>
        <dbReference type="ChEBI" id="CHEBI:61560"/>
        <dbReference type="ChEBI" id="CHEBI:173112"/>
        <dbReference type="EC" id="2.7.7.7"/>
    </reaction>
</comment>
<evidence type="ECO:0000313" key="26">
    <source>
        <dbReference type="Proteomes" id="UP000191663"/>
    </source>
</evidence>
<evidence type="ECO:0000256" key="21">
    <source>
        <dbReference type="ARBA" id="ARBA00049244"/>
    </source>
</evidence>
<dbReference type="SUPFAM" id="SSF89550">
    <property type="entry name" value="PHP domain-like"/>
    <property type="match status" value="1"/>
</dbReference>
<evidence type="ECO:0000256" key="9">
    <source>
        <dbReference type="ARBA" id="ARBA00022695"/>
    </source>
</evidence>
<dbReference type="GO" id="GO:0008270">
    <property type="term" value="F:zinc ion binding"/>
    <property type="evidence" value="ECO:0007669"/>
    <property type="project" value="TreeGrafter"/>
</dbReference>
<dbReference type="Pfam" id="PF14791">
    <property type="entry name" value="DNA_pol_B_thumb"/>
    <property type="match status" value="1"/>
</dbReference>
<dbReference type="FunFam" id="3.20.20.140:FF:000047">
    <property type="entry name" value="PHP domain-containing protein"/>
    <property type="match status" value="1"/>
</dbReference>
<dbReference type="GO" id="GO:0006281">
    <property type="term" value="P:DNA repair"/>
    <property type="evidence" value="ECO:0007669"/>
    <property type="project" value="UniProtKB-KW"/>
</dbReference>
<evidence type="ECO:0000256" key="4">
    <source>
        <dbReference type="ARBA" id="ARBA00012720"/>
    </source>
</evidence>
<evidence type="ECO:0000256" key="13">
    <source>
        <dbReference type="ARBA" id="ARBA00022932"/>
    </source>
</evidence>
<dbReference type="SUPFAM" id="SSF81301">
    <property type="entry name" value="Nucleotidyltransferase"/>
    <property type="match status" value="1"/>
</dbReference>
<comment type="cofactor">
    <cofactor evidence="1">
        <name>Mg(2+)</name>
        <dbReference type="ChEBI" id="CHEBI:18420"/>
    </cofactor>
</comment>
<dbReference type="SMART" id="SM00278">
    <property type="entry name" value="HhH1"/>
    <property type="match status" value="2"/>
</dbReference>
<dbReference type="CDD" id="cd07436">
    <property type="entry name" value="PHP_PolX"/>
    <property type="match status" value="1"/>
</dbReference>
<dbReference type="InterPro" id="IPR002054">
    <property type="entry name" value="DNA-dir_DNA_pol_X"/>
</dbReference>
<dbReference type="InterPro" id="IPR043519">
    <property type="entry name" value="NT_sf"/>
</dbReference>
<keyword evidence="13" id="KW-0239">DNA-directed DNA polymerase</keyword>
<keyword evidence="10" id="KW-0235">DNA replication</keyword>
<evidence type="ECO:0000256" key="18">
    <source>
        <dbReference type="ARBA" id="ARBA00044632"/>
    </source>
</evidence>
<dbReference type="Gene3D" id="3.20.20.140">
    <property type="entry name" value="Metal-dependent hydrolases"/>
    <property type="match status" value="1"/>
</dbReference>
<dbReference type="InterPro" id="IPR050243">
    <property type="entry name" value="PHP_phosphatase"/>
</dbReference>
<evidence type="ECO:0000259" key="22">
    <source>
        <dbReference type="SMART" id="SM00278"/>
    </source>
</evidence>
<dbReference type="AlphaFoldDB" id="A0A1V4QGB9"/>
<dbReference type="InterPro" id="IPR027421">
    <property type="entry name" value="DNA_pol_lamdba_lyase_dom_sf"/>
</dbReference>
<dbReference type="Gene3D" id="1.10.150.110">
    <property type="entry name" value="DNA polymerase beta, N-terminal domain-like"/>
    <property type="match status" value="1"/>
</dbReference>
<feature type="domain" description="Helix-hairpin-helix DNA-binding motif class 1" evidence="22">
    <location>
        <begin position="52"/>
        <end position="71"/>
    </location>
</feature>
<dbReference type="PANTHER" id="PTHR36928">
    <property type="entry name" value="PHOSPHATASE YCDX-RELATED"/>
    <property type="match status" value="1"/>
</dbReference>
<dbReference type="InterPro" id="IPR029398">
    <property type="entry name" value="PolB_thumb"/>
</dbReference>
<evidence type="ECO:0000256" key="15">
    <source>
        <dbReference type="ARBA" id="ARBA00023204"/>
    </source>
</evidence>
<evidence type="ECO:0000256" key="11">
    <source>
        <dbReference type="ARBA" id="ARBA00022763"/>
    </source>
</evidence>
<accession>A0A1V4QGB9</accession>
<keyword evidence="14" id="KW-0915">Sodium</keyword>
<dbReference type="Pfam" id="PF02811">
    <property type="entry name" value="PHP"/>
    <property type="match status" value="1"/>
</dbReference>
<evidence type="ECO:0000313" key="25">
    <source>
        <dbReference type="EMBL" id="OPX18413.1"/>
    </source>
</evidence>
<reference evidence="26" key="1">
    <citation type="submission" date="2017-01" db="EMBL/GenBank/DDBJ databases">
        <title>Novel pathways for hydrocarbon cycling and metabolic interdependencies in hydrothermal sediment communities.</title>
        <authorList>
            <person name="Dombrowski N."/>
            <person name="Seitz K."/>
            <person name="Teske A."/>
            <person name="Baker B."/>
        </authorList>
    </citation>
    <scope>NUCLEOTIDE SEQUENCE [LARGE SCALE GENOMIC DNA]</scope>
</reference>
<dbReference type="NCBIfam" id="NF006375">
    <property type="entry name" value="PRK08609.1"/>
    <property type="match status" value="1"/>
</dbReference>
<gene>
    <name evidence="25" type="ORF">BXT86_01255</name>
</gene>
<keyword evidence="8" id="KW-0808">Transferase</keyword>
<dbReference type="InterPro" id="IPR004013">
    <property type="entry name" value="PHP_dom"/>
</dbReference>
<dbReference type="Proteomes" id="UP000191663">
    <property type="component" value="Unassembled WGS sequence"/>
</dbReference>
<evidence type="ECO:0000256" key="2">
    <source>
        <dbReference type="ARBA" id="ARBA00004496"/>
    </source>
</evidence>
<dbReference type="SMART" id="SM00481">
    <property type="entry name" value="POLIIIAc"/>
    <property type="match status" value="1"/>
</dbReference>
<feature type="domain" description="Polymerase/histidinol phosphatase N-terminal" evidence="23">
    <location>
        <begin position="338"/>
        <end position="417"/>
    </location>
</feature>
<evidence type="ECO:0000259" key="24">
    <source>
        <dbReference type="SMART" id="SM00483"/>
    </source>
</evidence>
<comment type="catalytic activity">
    <reaction evidence="19">
        <text>a 5'-end 2'-deoxyribose-2'-deoxyribonucleotide-DNA = (2E,4S)-4-hydroxypenten-2-al-5-phosphate + a 5'-end 5'-phospho-2'-deoxyribonucleoside-DNA + H(+)</text>
        <dbReference type="Rhea" id="RHEA:76255"/>
        <dbReference type="Rhea" id="RHEA-COMP:13180"/>
        <dbReference type="Rhea" id="RHEA-COMP:18657"/>
        <dbReference type="ChEBI" id="CHEBI:15378"/>
        <dbReference type="ChEBI" id="CHEBI:136412"/>
        <dbReference type="ChEBI" id="CHEBI:195194"/>
        <dbReference type="ChEBI" id="CHEBI:195195"/>
    </reaction>
</comment>
<dbReference type="GO" id="GO:0005829">
    <property type="term" value="C:cytosol"/>
    <property type="evidence" value="ECO:0007669"/>
    <property type="project" value="TreeGrafter"/>
</dbReference>
<evidence type="ECO:0000256" key="16">
    <source>
        <dbReference type="ARBA" id="ARBA00035717"/>
    </source>
</evidence>
<evidence type="ECO:0000256" key="3">
    <source>
        <dbReference type="ARBA" id="ARBA00012417"/>
    </source>
</evidence>
<dbReference type="InterPro" id="IPR003141">
    <property type="entry name" value="Pol/His_phosphatase_N"/>
</dbReference>
<keyword evidence="15" id="KW-0234">DNA repair</keyword>
<dbReference type="EC" id="2.7.7.7" evidence="3"/>
<name>A0A1V4QGB9_UNCW3</name>
<dbReference type="SUPFAM" id="SSF47802">
    <property type="entry name" value="DNA polymerase beta, N-terminal domain-like"/>
    <property type="match status" value="1"/>
</dbReference>
<keyword evidence="11" id="KW-0227">DNA damage</keyword>
<dbReference type="GO" id="GO:0042578">
    <property type="term" value="F:phosphoric ester hydrolase activity"/>
    <property type="evidence" value="ECO:0007669"/>
    <property type="project" value="TreeGrafter"/>
</dbReference>
<evidence type="ECO:0000256" key="17">
    <source>
        <dbReference type="ARBA" id="ARBA00035726"/>
    </source>
</evidence>
<comment type="function">
    <text evidence="20">Repair polymerase that plays a key role in base-excision repair. During this process, the damaged base is excised by specific DNA glycosylases, the DNA backbone is nicked at the abasic site by an apurinic/apyrimidic (AP) endonuclease, and POLB removes 5'-deoxyribose-phosphate from the preincised AP site acting as a 5'-deoxyribose-phosphate lyase (5'-dRP lyase); through its DNA polymerase activity, it adds one nucleotide to the 3' end of the arising single-nucleotide gap. Conducts 'gap-filling' DNA synthesis in a stepwise distributive fashion rather than in a processive fashion as for other DNA polymerases. It is also able to cleave sugar-phosphate bonds 3' to an intact AP site, acting as an AP lyase.</text>
</comment>
<dbReference type="PIRSF" id="PIRSF005047">
    <property type="entry name" value="UCP005047_YshC"/>
    <property type="match status" value="1"/>
</dbReference>
<proteinExistence type="predicted"/>
<dbReference type="CDD" id="cd00141">
    <property type="entry name" value="NT_POLXc"/>
    <property type="match status" value="1"/>
</dbReference>
<protein>
    <recommendedName>
        <fullName evidence="5">DNA polymerase beta</fullName>
        <ecNumber evidence="3">2.7.7.7</ecNumber>
        <ecNumber evidence="4">4.2.99.18</ecNumber>
    </recommendedName>
    <alternativeName>
        <fullName evidence="16">5'-deoxyribose-phosphate lyase</fullName>
    </alternativeName>
    <alternativeName>
        <fullName evidence="17">AP lyase</fullName>
    </alternativeName>
</protein>
<organism evidence="25 26">
    <name type="scientific">candidate division WOR-3 bacterium 4484_100</name>
    <dbReference type="NCBI Taxonomy" id="1936077"/>
    <lineage>
        <taxon>Bacteria</taxon>
        <taxon>Bacteria division WOR-3</taxon>
    </lineage>
</organism>
<dbReference type="EC" id="4.2.99.18" evidence="4"/>
<dbReference type="InterPro" id="IPR010996">
    <property type="entry name" value="HHH_MUS81"/>
</dbReference>
<dbReference type="GO" id="GO:0003677">
    <property type="term" value="F:DNA binding"/>
    <property type="evidence" value="ECO:0007669"/>
    <property type="project" value="InterPro"/>
</dbReference>
<feature type="domain" description="Helix-hairpin-helix DNA-binding motif class 1" evidence="22">
    <location>
        <begin position="127"/>
        <end position="146"/>
    </location>
</feature>
<evidence type="ECO:0000256" key="19">
    <source>
        <dbReference type="ARBA" id="ARBA00044678"/>
    </source>
</evidence>
<dbReference type="SMART" id="SM00483">
    <property type="entry name" value="POLXc"/>
    <property type="match status" value="1"/>
</dbReference>
<dbReference type="Pfam" id="PF14520">
    <property type="entry name" value="HHH_5"/>
    <property type="match status" value="1"/>
</dbReference>
<dbReference type="InterPro" id="IPR003583">
    <property type="entry name" value="Hlx-hairpin-Hlx_DNA-bd_motif"/>
</dbReference>
<keyword evidence="12" id="KW-0832">Ubl conjugation</keyword>
<dbReference type="PRINTS" id="PR00870">
    <property type="entry name" value="DNAPOLXBETA"/>
</dbReference>
<sequence>MKKNKELARIFDRIADALEFKGANVFKVVAYRKAARVLDELVEDIEEIHKAGKLQELSGIGAGIAKKIDEYLRTGKMKKYEEATKGIPVSLLDMLDIQNLGPKTLALVNRKLKVKNLSDLKRVIEDGSLAKLPQMGEKKVENIKKGIELYERAQARLSIALAQKIASEVVDYLKRSAKIEEISPAGSLRRWKETIGDIDILATGRDGAKIIKTFTKFPGTERILAAGDTKGSIIVEGGIQVDLRIVPRKSYGSALQYFTGSKAHNVHLRNIAKQKGMKLSEYGLFKGRRFRAGKKEEDIYKALGLDYIPPELREDRGEIEQAQMHKLPKLVEAKDIKGDLHIHSKYSDSNATIEQLARTAEGLGYEYILISDHSRSARYAHGLELKRLYKQWEEIERLNRKFIRIKILKGIEVDILKDGRLDFPDKVLKELDLVIASIHQGFTKSVTERLCSAMDNPYVDIIGHPTGRLISSREGYQVDIHRVIEYAAKTKTWLELNAYWDRLDLNDINLRTARELGVKISIGTDAHSIEGLSWMKFGIATARRGWLEPEDVVNTYSVDRLLKMRKRLRPFFP</sequence>
<dbReference type="InterPro" id="IPR002008">
    <property type="entry name" value="DNA_pol_X_beta-like"/>
</dbReference>
<evidence type="ECO:0000256" key="7">
    <source>
        <dbReference type="ARBA" id="ARBA00022634"/>
    </source>
</evidence>
<keyword evidence="7" id="KW-0237">DNA synthesis</keyword>
<keyword evidence="9" id="KW-0548">Nucleotidyltransferase</keyword>
<evidence type="ECO:0000259" key="23">
    <source>
        <dbReference type="SMART" id="SM00481"/>
    </source>
</evidence>
<keyword evidence="6" id="KW-0488">Methylation</keyword>
<dbReference type="Pfam" id="PF14716">
    <property type="entry name" value="HHH_8"/>
    <property type="match status" value="1"/>
</dbReference>
<comment type="subcellular location">
    <subcellularLocation>
        <location evidence="2">Cytoplasm</location>
    </subcellularLocation>
</comment>
<dbReference type="InterPro" id="IPR016195">
    <property type="entry name" value="Pol/histidinol_Pase-like"/>
</dbReference>
<dbReference type="GO" id="GO:0140078">
    <property type="term" value="F:class I DNA-(apurinic or apyrimidinic site) endonuclease activity"/>
    <property type="evidence" value="ECO:0007669"/>
    <property type="project" value="UniProtKB-EC"/>
</dbReference>
<comment type="caution">
    <text evidence="25">The sequence shown here is derived from an EMBL/GenBank/DDBJ whole genome shotgun (WGS) entry which is preliminary data.</text>
</comment>
<evidence type="ECO:0000256" key="1">
    <source>
        <dbReference type="ARBA" id="ARBA00001946"/>
    </source>
</evidence>